<organism evidence="1 2">
    <name type="scientific">Riccia fluitans</name>
    <dbReference type="NCBI Taxonomy" id="41844"/>
    <lineage>
        <taxon>Eukaryota</taxon>
        <taxon>Viridiplantae</taxon>
        <taxon>Streptophyta</taxon>
        <taxon>Embryophyta</taxon>
        <taxon>Marchantiophyta</taxon>
        <taxon>Marchantiopsida</taxon>
        <taxon>Marchantiidae</taxon>
        <taxon>Marchantiales</taxon>
        <taxon>Ricciaceae</taxon>
        <taxon>Riccia</taxon>
    </lineage>
</organism>
<dbReference type="PANTHER" id="PTHR48476">
    <property type="entry name" value="SHORT-CHAIN DEHYDROGENASE TIC 32, CHLOROPLASTIC-LIKE"/>
    <property type="match status" value="1"/>
</dbReference>
<dbReference type="PROSITE" id="PS00061">
    <property type="entry name" value="ADH_SHORT"/>
    <property type="match status" value="1"/>
</dbReference>
<protein>
    <submittedName>
        <fullName evidence="1">Uncharacterized protein</fullName>
    </submittedName>
</protein>
<dbReference type="PRINTS" id="PR00081">
    <property type="entry name" value="GDHRDH"/>
</dbReference>
<gene>
    <name evidence="1" type="ORF">R1flu_011188</name>
</gene>
<reference evidence="1 2" key="1">
    <citation type="submission" date="2024-09" db="EMBL/GenBank/DDBJ databases">
        <title>Chromosome-scale assembly of Riccia fluitans.</title>
        <authorList>
            <person name="Paukszto L."/>
            <person name="Sawicki J."/>
            <person name="Karawczyk K."/>
            <person name="Piernik-Szablinska J."/>
            <person name="Szczecinska M."/>
            <person name="Mazdziarz M."/>
        </authorList>
    </citation>
    <scope>NUCLEOTIDE SEQUENCE [LARGE SCALE GENOMIC DNA]</scope>
    <source>
        <strain evidence="1">Rf_01</strain>
        <tissue evidence="1">Aerial parts of the thallus</tissue>
    </source>
</reference>
<dbReference type="AlphaFoldDB" id="A0ABD1Z741"/>
<dbReference type="SUPFAM" id="SSF51735">
    <property type="entry name" value="NAD(P)-binding Rossmann-fold domains"/>
    <property type="match status" value="1"/>
</dbReference>
<dbReference type="InterPro" id="IPR002347">
    <property type="entry name" value="SDR_fam"/>
</dbReference>
<evidence type="ECO:0000313" key="1">
    <source>
        <dbReference type="EMBL" id="KAL2643601.1"/>
    </source>
</evidence>
<dbReference type="InterPro" id="IPR036291">
    <property type="entry name" value="NAD(P)-bd_dom_sf"/>
</dbReference>
<dbReference type="InterPro" id="IPR055280">
    <property type="entry name" value="TIC32"/>
</dbReference>
<comment type="caution">
    <text evidence="1">The sequence shown here is derived from an EMBL/GenBank/DDBJ whole genome shotgun (WGS) entry which is preliminary data.</text>
</comment>
<dbReference type="Pfam" id="PF00106">
    <property type="entry name" value="adh_short"/>
    <property type="match status" value="1"/>
</dbReference>
<proteinExistence type="predicted"/>
<dbReference type="Proteomes" id="UP001605036">
    <property type="component" value="Unassembled WGS sequence"/>
</dbReference>
<sequence>MGQSASTLVRGNFSAAGLGSSLTADQVTEGIDLSHHTAIVTGGTSGIGKETARVLAKRGAHVVIAGRKMDVAEDVKNVILQESPSAHVDLMQLDLTSVESVRNFVRDYESKNFPLNILVNNAEVFNTDFRSTEMGIEQMFATHVVGPFLLTQLLMERMKQTAKESGIEGRVVITGSDAHRVTSFIGTGIDFDSLKNPSRFEPLKAYGQSKVAAILLGEELGKRLKAENANVTANVGHPGTVTSQLGRTFIDQAIPGPNEWTGKTALDENAVLSRFILCAGAATITYVATRPEVKGVYGRYYSDCTVIEPNRFASNPQLGEKVWKYCEDVVGAGVGM</sequence>
<dbReference type="CDD" id="cd05327">
    <property type="entry name" value="retinol-DH_like_SDR_c_like"/>
    <property type="match status" value="1"/>
</dbReference>
<evidence type="ECO:0000313" key="2">
    <source>
        <dbReference type="Proteomes" id="UP001605036"/>
    </source>
</evidence>
<dbReference type="InterPro" id="IPR020904">
    <property type="entry name" value="Sc_DH/Rdtase_CS"/>
</dbReference>
<dbReference type="Gene3D" id="3.40.50.720">
    <property type="entry name" value="NAD(P)-binding Rossmann-like Domain"/>
    <property type="match status" value="1"/>
</dbReference>
<accession>A0ABD1Z741</accession>
<keyword evidence="2" id="KW-1185">Reference proteome</keyword>
<dbReference type="EMBL" id="JBHFFA010000002">
    <property type="protein sequence ID" value="KAL2643601.1"/>
    <property type="molecule type" value="Genomic_DNA"/>
</dbReference>
<dbReference type="PANTHER" id="PTHR48476:SF1">
    <property type="entry name" value="SHORT-CHAIN DEHYDROGENASE TIC 32, CHLOROPLASTIC-LIKE"/>
    <property type="match status" value="1"/>
</dbReference>
<name>A0ABD1Z741_9MARC</name>